<gene>
    <name evidence="2" type="ORF">PF008_g31996</name>
</gene>
<name>A0A6G0Q115_9STRA</name>
<feature type="signal peptide" evidence="1">
    <location>
        <begin position="1"/>
        <end position="16"/>
    </location>
</feature>
<comment type="caution">
    <text evidence="2">The sequence shown here is derived from an EMBL/GenBank/DDBJ whole genome shotgun (WGS) entry which is preliminary data.</text>
</comment>
<dbReference type="EMBL" id="QXFY01008020">
    <property type="protein sequence ID" value="KAE9264931.1"/>
    <property type="molecule type" value="Genomic_DNA"/>
</dbReference>
<proteinExistence type="predicted"/>
<sequence length="80" mass="8967">MFCLWFAGLALVDVNRTPETCIIQCKATHCVQHCLLSSMSVGASVGYDQYASQQTLCCCMNPRFAVNTHQSIHHCVVRWC</sequence>
<accession>A0A6G0Q115</accession>
<organism evidence="2 3">
    <name type="scientific">Phytophthora fragariae</name>
    <dbReference type="NCBI Taxonomy" id="53985"/>
    <lineage>
        <taxon>Eukaryota</taxon>
        <taxon>Sar</taxon>
        <taxon>Stramenopiles</taxon>
        <taxon>Oomycota</taxon>
        <taxon>Peronosporomycetes</taxon>
        <taxon>Peronosporales</taxon>
        <taxon>Peronosporaceae</taxon>
        <taxon>Phytophthora</taxon>
    </lineage>
</organism>
<reference evidence="2 3" key="1">
    <citation type="submission" date="2018-09" db="EMBL/GenBank/DDBJ databases">
        <title>Genomic investigation of the strawberry pathogen Phytophthora fragariae indicates pathogenicity is determined by transcriptional variation in three key races.</title>
        <authorList>
            <person name="Adams T.M."/>
            <person name="Armitage A.D."/>
            <person name="Sobczyk M.K."/>
            <person name="Bates H.J."/>
            <person name="Dunwell J.M."/>
            <person name="Nellist C.F."/>
            <person name="Harrison R.J."/>
        </authorList>
    </citation>
    <scope>NUCLEOTIDE SEQUENCE [LARGE SCALE GENOMIC DNA]</scope>
    <source>
        <strain evidence="2 3">NOV-77</strain>
    </source>
</reference>
<evidence type="ECO:0000256" key="1">
    <source>
        <dbReference type="SAM" id="SignalP"/>
    </source>
</evidence>
<evidence type="ECO:0000313" key="3">
    <source>
        <dbReference type="Proteomes" id="UP000486351"/>
    </source>
</evidence>
<evidence type="ECO:0000313" key="2">
    <source>
        <dbReference type="EMBL" id="KAE9264931.1"/>
    </source>
</evidence>
<dbReference type="Proteomes" id="UP000486351">
    <property type="component" value="Unassembled WGS sequence"/>
</dbReference>
<evidence type="ECO:0008006" key="4">
    <source>
        <dbReference type="Google" id="ProtNLM"/>
    </source>
</evidence>
<keyword evidence="1" id="KW-0732">Signal</keyword>
<feature type="chain" id="PRO_5026196702" description="Secreted protein" evidence="1">
    <location>
        <begin position="17"/>
        <end position="80"/>
    </location>
</feature>
<protein>
    <recommendedName>
        <fullName evidence="4">Secreted protein</fullName>
    </recommendedName>
</protein>
<dbReference type="AlphaFoldDB" id="A0A6G0Q115"/>